<dbReference type="InterPro" id="IPR006047">
    <property type="entry name" value="GH13_cat_dom"/>
</dbReference>
<keyword evidence="2" id="KW-0378">Hydrolase</keyword>
<accession>A0A7T7JDD3</accession>
<evidence type="ECO:0000256" key="2">
    <source>
        <dbReference type="ARBA" id="ARBA00022801"/>
    </source>
</evidence>
<dbReference type="InterPro" id="IPR013780">
    <property type="entry name" value="Glyco_hydro_b"/>
</dbReference>
<dbReference type="SUPFAM" id="SSF81296">
    <property type="entry name" value="E set domains"/>
    <property type="match status" value="1"/>
</dbReference>
<dbReference type="Proteomes" id="UP000475117">
    <property type="component" value="Chromosome"/>
</dbReference>
<feature type="region of interest" description="Disordered" evidence="4">
    <location>
        <begin position="699"/>
        <end position="723"/>
    </location>
</feature>
<evidence type="ECO:0000313" key="7">
    <source>
        <dbReference type="Proteomes" id="UP000475117"/>
    </source>
</evidence>
<keyword evidence="3" id="KW-0326">Glycosidase</keyword>
<dbReference type="CDD" id="cd11326">
    <property type="entry name" value="AmyAc_Glg_debranch"/>
    <property type="match status" value="1"/>
</dbReference>
<dbReference type="PANTHER" id="PTHR43002">
    <property type="entry name" value="GLYCOGEN DEBRANCHING ENZYME"/>
    <property type="match status" value="1"/>
</dbReference>
<evidence type="ECO:0000313" key="6">
    <source>
        <dbReference type="EMBL" id="QQL45941.1"/>
    </source>
</evidence>
<dbReference type="Pfam" id="PF02922">
    <property type="entry name" value="CBM_48"/>
    <property type="match status" value="1"/>
</dbReference>
<feature type="region of interest" description="Disordered" evidence="4">
    <location>
        <begin position="465"/>
        <end position="488"/>
    </location>
</feature>
<evidence type="ECO:0000256" key="1">
    <source>
        <dbReference type="ARBA" id="ARBA00008061"/>
    </source>
</evidence>
<dbReference type="InterPro" id="IPR013783">
    <property type="entry name" value="Ig-like_fold"/>
</dbReference>
<dbReference type="KEGG" id="soa:G3M56_005005"/>
<dbReference type="Gene3D" id="3.20.20.80">
    <property type="entry name" value="Glycosidases"/>
    <property type="match status" value="1"/>
</dbReference>
<feature type="domain" description="Glycosyl hydrolase family 13 catalytic" evidence="5">
    <location>
        <begin position="156"/>
        <end position="565"/>
    </location>
</feature>
<dbReference type="Gene3D" id="2.60.40.10">
    <property type="entry name" value="Immunoglobulins"/>
    <property type="match status" value="1"/>
</dbReference>
<dbReference type="InterPro" id="IPR004193">
    <property type="entry name" value="Glyco_hydro_13_N"/>
</dbReference>
<feature type="compositionally biased region" description="Basic and acidic residues" evidence="4">
    <location>
        <begin position="465"/>
        <end position="475"/>
    </location>
</feature>
<dbReference type="InterPro" id="IPR044505">
    <property type="entry name" value="GlgX_Isoamylase_N_E_set"/>
</dbReference>
<protein>
    <submittedName>
        <fullName evidence="6">Glycogen debranching protein GlgX</fullName>
    </submittedName>
</protein>
<dbReference type="InterPro" id="IPR014756">
    <property type="entry name" value="Ig_E-set"/>
</dbReference>
<evidence type="ECO:0000256" key="3">
    <source>
        <dbReference type="ARBA" id="ARBA00023295"/>
    </source>
</evidence>
<dbReference type="SUPFAM" id="SSF51011">
    <property type="entry name" value="Glycosyl hydrolase domain"/>
    <property type="match status" value="1"/>
</dbReference>
<keyword evidence="7" id="KW-1185">Reference proteome</keyword>
<dbReference type="InterPro" id="IPR017853">
    <property type="entry name" value="GH"/>
</dbReference>
<proteinExistence type="inferred from homology"/>
<dbReference type="CDD" id="cd02856">
    <property type="entry name" value="E_set_GDE_Isoamylase_N"/>
    <property type="match status" value="1"/>
</dbReference>
<dbReference type="GO" id="GO:0005980">
    <property type="term" value="P:glycogen catabolic process"/>
    <property type="evidence" value="ECO:0007669"/>
    <property type="project" value="InterPro"/>
</dbReference>
<dbReference type="RefSeq" id="WP_235203596.1">
    <property type="nucleotide sequence ID" value="NZ_CP066776.1"/>
</dbReference>
<sequence>MAGKPFPIGATPCEDGVNFAIFSENSTAMDVCLFDPENPKREIARVRCPRRTQGVWHVFVPGLKPGALYAFRAHGRYEPEHGFRFNPHKLLVDPYAKLITGTLKGRPELSGSRADDSIETTDTARFMPRCMVIDNDFNWEGDEAPQIPYNDTIIYEAHVKGFTKLHPQIPDHLRGTYAGLASDEARAHLRELGVTTVQLMPVHYHLDDEFLVSRGLTNYWGYQTLGYFAPHLEYAADQTGDGAIREFKGMVKALHRDGIEVILDVVYNHTCEGNHLGPTLSFRGLDNHCYYRLERGHPEFYSDMTGTGNTVDLRHPKVLQMVLDSLRYWVTEMHVDGFRFDLAATLGRESDGFARNGAFFRAIQQDPVLSKVKLIAEPWDTGYGGYQVGNFPEPFSELNGKYRDHVRSFWKGDAGSLPNLASRLTGSEDVYGSFVQPLHSINFVTCHDGFTLRDLVSYNDKHNLANNEGNRDGEGHNISWNHGEEGPTQDEEIRKLRRRQSRNFLATLFLSQGVPFLLAGDEFGRTQKGNNNAYCQDNEISWLNWELDEDGRDLLNFTRKIIELRKNHHIFSKSRFLHGNSLRGTSARDVIWLRPEGTAMNAHDWHDGSLRSMGMLLSGTAHSQKRDWRISRQDKCFLVLAHAGSEFQSFRLPGSRGVRWETIVHTADHHGFVDSSKNPELNSGDPFSMPPYSLAVFKLTAGSEHEAQSPPSDADDTSSSPKH</sequence>
<reference evidence="6 7" key="1">
    <citation type="submission" date="2020-12" db="EMBL/GenBank/DDBJ databases">
        <title>Sulforoseuscoccus oceanibium gen. nov., sp. nov., a representative of the phylum Verrucomicrobia with special cytoplasmic membrane, and proposal of Sulforoseuscoccusaceae fam. nov.</title>
        <authorList>
            <person name="Xi F."/>
        </authorList>
    </citation>
    <scope>NUCLEOTIDE SEQUENCE [LARGE SCALE GENOMIC DNA]</scope>
    <source>
        <strain evidence="6 7">T37</strain>
    </source>
</reference>
<name>A0A7T7JDD3_9BACT</name>
<dbReference type="InterPro" id="IPR011837">
    <property type="entry name" value="Glycogen_debranch_GlgX"/>
</dbReference>
<organism evidence="6 7">
    <name type="scientific">Sulfuriroseicoccus oceanibius</name>
    <dbReference type="NCBI Taxonomy" id="2707525"/>
    <lineage>
        <taxon>Bacteria</taxon>
        <taxon>Pseudomonadati</taxon>
        <taxon>Verrucomicrobiota</taxon>
        <taxon>Verrucomicrobiia</taxon>
        <taxon>Verrucomicrobiales</taxon>
        <taxon>Verrucomicrobiaceae</taxon>
        <taxon>Sulfuriroseicoccus</taxon>
    </lineage>
</organism>
<evidence type="ECO:0000259" key="5">
    <source>
        <dbReference type="SMART" id="SM00642"/>
    </source>
</evidence>
<comment type="similarity">
    <text evidence="1">Belongs to the glycosyl hydrolase 13 family.</text>
</comment>
<dbReference type="SUPFAM" id="SSF51445">
    <property type="entry name" value="(Trans)glycosidases"/>
    <property type="match status" value="1"/>
</dbReference>
<dbReference type="AlphaFoldDB" id="A0A7T7JDD3"/>
<dbReference type="Gene3D" id="2.60.40.1180">
    <property type="entry name" value="Golgi alpha-mannosidase II"/>
    <property type="match status" value="1"/>
</dbReference>
<evidence type="ECO:0000256" key="4">
    <source>
        <dbReference type="SAM" id="MobiDB-lite"/>
    </source>
</evidence>
<feature type="compositionally biased region" description="Low complexity" evidence="4">
    <location>
        <begin position="709"/>
        <end position="723"/>
    </location>
</feature>
<gene>
    <name evidence="6" type="primary">glgX</name>
    <name evidence="6" type="ORF">G3M56_005005</name>
</gene>
<dbReference type="GO" id="GO:0004135">
    <property type="term" value="F:amylo-alpha-1,6-glucosidase activity"/>
    <property type="evidence" value="ECO:0007669"/>
    <property type="project" value="InterPro"/>
</dbReference>
<dbReference type="SMART" id="SM00642">
    <property type="entry name" value="Aamy"/>
    <property type="match status" value="1"/>
</dbReference>
<dbReference type="EMBL" id="CP066776">
    <property type="protein sequence ID" value="QQL45941.1"/>
    <property type="molecule type" value="Genomic_DNA"/>
</dbReference>
<dbReference type="NCBIfam" id="TIGR02100">
    <property type="entry name" value="glgX_debranch"/>
    <property type="match status" value="1"/>
</dbReference>